<organism evidence="1 2">
    <name type="scientific">Lacticaseibacillus rhamnosus</name>
    <name type="common">Lactobacillus rhamnosus</name>
    <dbReference type="NCBI Taxonomy" id="47715"/>
    <lineage>
        <taxon>Bacteria</taxon>
        <taxon>Bacillati</taxon>
        <taxon>Bacillota</taxon>
        <taxon>Bacilli</taxon>
        <taxon>Lactobacillales</taxon>
        <taxon>Lactobacillaceae</taxon>
        <taxon>Lacticaseibacillus</taxon>
    </lineage>
</organism>
<proteinExistence type="predicted"/>
<dbReference type="Proteomes" id="UP000234212">
    <property type="component" value="Unassembled WGS sequence"/>
</dbReference>
<gene>
    <name evidence="1" type="ORF">CYJ91_06210</name>
</gene>
<accession>A0AAP8J027</accession>
<protein>
    <submittedName>
        <fullName evidence="1">Uncharacterized protein</fullName>
    </submittedName>
</protein>
<evidence type="ECO:0000313" key="2">
    <source>
        <dbReference type="Proteomes" id="UP000234212"/>
    </source>
</evidence>
<dbReference type="EMBL" id="PKJX01000002">
    <property type="protein sequence ID" value="PLA57392.1"/>
    <property type="molecule type" value="Genomic_DNA"/>
</dbReference>
<dbReference type="AlphaFoldDB" id="A0AAP8J027"/>
<evidence type="ECO:0000313" key="1">
    <source>
        <dbReference type="EMBL" id="PLA57392.1"/>
    </source>
</evidence>
<sequence length="60" mass="6973">MFKQSKISYIKLRKLYNITLNPETSWCEHKIIVVTKTNSEKNGVAPSELKILCQFRAIFA</sequence>
<name>A0AAP8J027_LACRH</name>
<reference evidence="1 2" key="1">
    <citation type="submission" date="2017-12" db="EMBL/GenBank/DDBJ databases">
        <title>Phylogenetic diversity of female urinary microbiome.</title>
        <authorList>
            <person name="Thomas-White K."/>
            <person name="Wolfe A.J."/>
        </authorList>
    </citation>
    <scope>NUCLEOTIDE SEQUENCE [LARGE SCALE GENOMIC DNA]</scope>
    <source>
        <strain evidence="1 2">UMB0004</strain>
    </source>
</reference>
<comment type="caution">
    <text evidence="1">The sequence shown here is derived from an EMBL/GenBank/DDBJ whole genome shotgun (WGS) entry which is preliminary data.</text>
</comment>